<dbReference type="OrthoDB" id="1164724at2"/>
<protein>
    <submittedName>
        <fullName evidence="2">Uncharacterized protein</fullName>
    </submittedName>
</protein>
<reference evidence="2 3" key="1">
    <citation type="submission" date="2016-01" db="EMBL/GenBank/DDBJ databases">
        <title>The draft genome sequence of Aquimarina sp. RZW4-3-2.</title>
        <authorList>
            <person name="Wang Y."/>
        </authorList>
    </citation>
    <scope>NUCLEOTIDE SEQUENCE [LARGE SCALE GENOMIC DNA]</scope>
    <source>
        <strain evidence="2 3">RZW4-3-2</strain>
    </source>
</reference>
<gene>
    <name evidence="2" type="ORF">AWE51_17610</name>
</gene>
<name>A0A162X1Z7_9FLAO</name>
<keyword evidence="1" id="KW-0812">Transmembrane</keyword>
<dbReference type="EMBL" id="LQRT01000058">
    <property type="protein sequence ID" value="KZS38373.1"/>
    <property type="molecule type" value="Genomic_DNA"/>
</dbReference>
<keyword evidence="1" id="KW-1133">Transmembrane helix</keyword>
<dbReference type="RefSeq" id="WP_066319328.1">
    <property type="nucleotide sequence ID" value="NZ_CANLSS010000003.1"/>
</dbReference>
<evidence type="ECO:0000256" key="1">
    <source>
        <dbReference type="SAM" id="Phobius"/>
    </source>
</evidence>
<comment type="caution">
    <text evidence="2">The sequence shown here is derived from an EMBL/GenBank/DDBJ whole genome shotgun (WGS) entry which is preliminary data.</text>
</comment>
<evidence type="ECO:0000313" key="2">
    <source>
        <dbReference type="EMBL" id="KZS38373.1"/>
    </source>
</evidence>
<dbReference type="AlphaFoldDB" id="A0A162X1Z7"/>
<keyword evidence="1" id="KW-0472">Membrane</keyword>
<dbReference type="Proteomes" id="UP000076715">
    <property type="component" value="Unassembled WGS sequence"/>
</dbReference>
<keyword evidence="3" id="KW-1185">Reference proteome</keyword>
<accession>A0A162X1Z7</accession>
<feature type="transmembrane region" description="Helical" evidence="1">
    <location>
        <begin position="55"/>
        <end position="73"/>
    </location>
</feature>
<evidence type="ECO:0000313" key="3">
    <source>
        <dbReference type="Proteomes" id="UP000076715"/>
    </source>
</evidence>
<organism evidence="2 3">
    <name type="scientific">Aquimarina aggregata</name>
    <dbReference type="NCBI Taxonomy" id="1642818"/>
    <lineage>
        <taxon>Bacteria</taxon>
        <taxon>Pseudomonadati</taxon>
        <taxon>Bacteroidota</taxon>
        <taxon>Flavobacteriia</taxon>
        <taxon>Flavobacteriales</taxon>
        <taxon>Flavobacteriaceae</taxon>
        <taxon>Aquimarina</taxon>
    </lineage>
</organism>
<proteinExistence type="predicted"/>
<sequence>MEELNIFTRILNQFGSYINHLDWGYIFTFMIMAYASNKINPKSRKWKWVPKYMSVKWWPVIIGILYACALFFIRDHNFVEAEMLFKSFIFAVAFQHTILEKFFSLLENNSTHQNKGSSKGTK</sequence>
<feature type="transmembrane region" description="Helical" evidence="1">
    <location>
        <begin position="17"/>
        <end position="35"/>
    </location>
</feature>